<dbReference type="Pfam" id="PF13692">
    <property type="entry name" value="Glyco_trans_1_4"/>
    <property type="match status" value="1"/>
</dbReference>
<dbReference type="SUPFAM" id="SSF53756">
    <property type="entry name" value="UDP-Glycosyltransferase/glycogen phosphorylase"/>
    <property type="match status" value="1"/>
</dbReference>
<reference evidence="4 5" key="1">
    <citation type="submission" date="2019-10" db="EMBL/GenBank/DDBJ databases">
        <title>Streptomyces tenebrisbrunneis sp.nov., an endogenous actinomycete isolated from of Lycium ruthenicum.</title>
        <authorList>
            <person name="Ma L."/>
        </authorList>
    </citation>
    <scope>NUCLEOTIDE SEQUENCE [LARGE SCALE GENOMIC DNA]</scope>
    <source>
        <strain evidence="4 5">TRM 66187</strain>
    </source>
</reference>
<evidence type="ECO:0000259" key="3">
    <source>
        <dbReference type="Pfam" id="PF11997"/>
    </source>
</evidence>
<name>A0ABQ7FLV5_9ACTN</name>
<feature type="region of interest" description="Disordered" evidence="2">
    <location>
        <begin position="327"/>
        <end position="357"/>
    </location>
</feature>
<proteinExistence type="predicted"/>
<dbReference type="Pfam" id="PF11997">
    <property type="entry name" value="DUF3492"/>
    <property type="match status" value="2"/>
</dbReference>
<organism evidence="4 5">
    <name type="scientific">Streptomyces lycii</name>
    <dbReference type="NCBI Taxonomy" id="2654337"/>
    <lineage>
        <taxon>Bacteria</taxon>
        <taxon>Bacillati</taxon>
        <taxon>Actinomycetota</taxon>
        <taxon>Actinomycetes</taxon>
        <taxon>Kitasatosporales</taxon>
        <taxon>Streptomycetaceae</taxon>
        <taxon>Streptomyces</taxon>
    </lineage>
</organism>
<gene>
    <name evidence="4" type="ORF">GCU69_08115</name>
</gene>
<keyword evidence="5" id="KW-1185">Reference proteome</keyword>
<sequence>MRVGLLTESGYPHATGESVVWGDRLVRGLAQHEFEVFALSRDERQAAAGLLPLPPHVTGLRTAPLWGPAPSPGRRSAGRRTRRAFAECFAELAAAVSGSPGAGGAEAAAGAGAGAGAGMGATGGAGAADGDAAGGAAGAAADPRAARFADGLYGLAALARETRAVPALLRSDTALRLLAAACGVPGATRGAHAARLADLAAVAAELERALRPLSLDWYGPGPGGAGLGAADLCHAASGGTAALAGLVAKRFFGVPLLLTEYGVRLREHYLDRAAGAAGAPARALLASYRRLLAGETYARAALITPGTAHARRWQERCGAPRGRVRTVHPGLDPGPFEAVTGEDDVSGPAGGGGTAGNDPADGYTLVWAGGPLEPAADVVGLLHAFAVVRRSEPRARLRIVESGPPRDPAAAGYSAHCRALAAQLFPDEAPSPTVPGENPVSFERIGAPEAPTAADVYASCCLVVRSSAIDGFPTGLVEAMLCGRATVSTDAGAVCEVIGGTGLVVPPRNPRALADACTALLRDPRRRARLGAAARSRALELFTVEQNLAAFRGIYLELMSHRPAAAPGPEGAGGRLPFALPPEARVPGRWAAPAVAARRSSAVAAGRPRVPSWAVTAARPAAAGAPIGGTGS</sequence>
<dbReference type="Gene3D" id="3.40.50.2000">
    <property type="entry name" value="Glycogen Phosphorylase B"/>
    <property type="match status" value="2"/>
</dbReference>
<feature type="domain" description="DUF3492" evidence="3">
    <location>
        <begin position="1"/>
        <end position="85"/>
    </location>
</feature>
<evidence type="ECO:0000256" key="2">
    <source>
        <dbReference type="SAM" id="MobiDB-lite"/>
    </source>
</evidence>
<feature type="domain" description="DUF3492" evidence="3">
    <location>
        <begin position="228"/>
        <end position="320"/>
    </location>
</feature>
<comment type="caution">
    <text evidence="4">The sequence shown here is derived from an EMBL/GenBank/DDBJ whole genome shotgun (WGS) entry which is preliminary data.</text>
</comment>
<dbReference type="Proteomes" id="UP000621266">
    <property type="component" value="Unassembled WGS sequence"/>
</dbReference>
<dbReference type="InterPro" id="IPR022622">
    <property type="entry name" value="DUF3492"/>
</dbReference>
<accession>A0ABQ7FLV5</accession>
<dbReference type="PANTHER" id="PTHR12526">
    <property type="entry name" value="GLYCOSYLTRANSFERASE"/>
    <property type="match status" value="1"/>
</dbReference>
<evidence type="ECO:0000313" key="5">
    <source>
        <dbReference type="Proteomes" id="UP000621266"/>
    </source>
</evidence>
<evidence type="ECO:0000313" key="4">
    <source>
        <dbReference type="EMBL" id="KAF4409608.1"/>
    </source>
</evidence>
<dbReference type="EMBL" id="WHPN01000197">
    <property type="protein sequence ID" value="KAF4409608.1"/>
    <property type="molecule type" value="Genomic_DNA"/>
</dbReference>
<dbReference type="PANTHER" id="PTHR12526:SF636">
    <property type="entry name" value="BLL3647 PROTEIN"/>
    <property type="match status" value="1"/>
</dbReference>
<evidence type="ECO:0000256" key="1">
    <source>
        <dbReference type="ARBA" id="ARBA00021292"/>
    </source>
</evidence>
<protein>
    <recommendedName>
        <fullName evidence="1">D-inositol 3-phosphate glycosyltransferase</fullName>
    </recommendedName>
</protein>